<keyword evidence="3" id="KW-0479">Metal-binding</keyword>
<dbReference type="FunFam" id="1.10.20.10:FF:000061">
    <property type="entry name" value="TFIID subunit"/>
    <property type="match status" value="1"/>
</dbReference>
<keyword evidence="5 11" id="KW-0863">Zinc-finger</keyword>
<dbReference type="Proteomes" id="UP000757232">
    <property type="component" value="Unassembled WGS sequence"/>
</dbReference>
<dbReference type="GO" id="GO:0051123">
    <property type="term" value="P:RNA polymerase II preinitiation complex assembly"/>
    <property type="evidence" value="ECO:0007669"/>
    <property type="project" value="InterPro"/>
</dbReference>
<gene>
    <name evidence="14" type="ORF">A7U60_g607</name>
</gene>
<evidence type="ECO:0000256" key="9">
    <source>
        <dbReference type="ARBA" id="ARBA00023242"/>
    </source>
</evidence>
<dbReference type="Gene3D" id="1.10.20.10">
    <property type="entry name" value="Histone, subunit A"/>
    <property type="match status" value="1"/>
</dbReference>
<dbReference type="FunFam" id="3.30.160.60:FF:000201">
    <property type="entry name" value="C2H2 finger domain protein (Gli3)"/>
    <property type="match status" value="1"/>
</dbReference>
<feature type="region of interest" description="Disordered" evidence="12">
    <location>
        <begin position="397"/>
        <end position="436"/>
    </location>
</feature>
<evidence type="ECO:0000256" key="4">
    <source>
        <dbReference type="ARBA" id="ARBA00022737"/>
    </source>
</evidence>
<evidence type="ECO:0000313" key="14">
    <source>
        <dbReference type="EMBL" id="OCB92072.1"/>
    </source>
</evidence>
<comment type="subcellular location">
    <subcellularLocation>
        <location evidence="1">Nucleus</location>
    </subcellularLocation>
</comment>
<sequence length="576" mass="63252">MSASRHGSATPPPSGRSPSPFFTPIAGGEQDPYDSSYDAEVYSVEPIGDYELESVTCQWLDCRRPFSELQALINHIHDDHIGMNKSNYTCEWSTCPRRGIQQASRFALISHIRAHTGEKPFTCPLPECDKSFTRSDAMAKHMRLQHNMSPPAPGRGGSRKRKRDEEAETEVTPVLKVEGNSPTDLSAGVMWGDEERIGFTPQDERSDYLNPSGNPRGRSLGALSSTSDEEREDALPEHLLQHKDPATGKIFGRSPAMVRYLVMKAKHRFALEQHESLLEELRVVRAEELRARELKEQALDEMIRIQLGPQAEFLIQQPQIPLMYGTPQETSSYSSRMNASTPAPSTPLLGGGGRKTTAGTKKGRKSRAASTAPSVADSQSGTTTTAIQWATPIQASTSDAAGASKDGATTSGPIIFTDPLSGGAVPPSSGRAGMDEDVEGEEDLLPDMADDDYSAQLSWQSQSKDNLKVLMDNFSPDQYDRYEAYRRNALPKQGVRRVIQQSLGAQVSAPVAQIVAGFSKVFVGEIVEKARKVQERRGETGPLAPDHLREAYRQYQKETGRVGAARPLRGKKLFVR</sequence>
<name>A0A9Q5NA26_SANBA</name>
<dbReference type="CDD" id="cd08048">
    <property type="entry name" value="HFD_TAF11"/>
    <property type="match status" value="1"/>
</dbReference>
<dbReference type="Pfam" id="PF00096">
    <property type="entry name" value="zf-C2H2"/>
    <property type="match status" value="1"/>
</dbReference>
<dbReference type="Gene3D" id="3.30.160.60">
    <property type="entry name" value="Classic Zinc Finger"/>
    <property type="match status" value="3"/>
</dbReference>
<evidence type="ECO:0000313" key="15">
    <source>
        <dbReference type="Proteomes" id="UP000757232"/>
    </source>
</evidence>
<keyword evidence="6" id="KW-0862">Zinc</keyword>
<dbReference type="GO" id="GO:0046982">
    <property type="term" value="F:protein heterodimerization activity"/>
    <property type="evidence" value="ECO:0007669"/>
    <property type="project" value="InterPro"/>
</dbReference>
<dbReference type="GO" id="GO:0016251">
    <property type="term" value="F:RNA polymerase II general transcription initiation factor activity"/>
    <property type="evidence" value="ECO:0007669"/>
    <property type="project" value="TreeGrafter"/>
</dbReference>
<evidence type="ECO:0000256" key="8">
    <source>
        <dbReference type="ARBA" id="ARBA00023163"/>
    </source>
</evidence>
<dbReference type="Pfam" id="PF23561">
    <property type="entry name" value="zf-C2H2_15"/>
    <property type="match status" value="1"/>
</dbReference>
<dbReference type="InterPro" id="IPR013087">
    <property type="entry name" value="Znf_C2H2_type"/>
</dbReference>
<dbReference type="InterPro" id="IPR036236">
    <property type="entry name" value="Znf_C2H2_sf"/>
</dbReference>
<dbReference type="InterPro" id="IPR048420">
    <property type="entry name" value="Zap1-like_Znf1"/>
</dbReference>
<evidence type="ECO:0000256" key="11">
    <source>
        <dbReference type="PROSITE-ProRule" id="PRU00042"/>
    </source>
</evidence>
<dbReference type="OrthoDB" id="3437960at2759"/>
<evidence type="ECO:0000256" key="6">
    <source>
        <dbReference type="ARBA" id="ARBA00022833"/>
    </source>
</evidence>
<dbReference type="InterPro" id="IPR009072">
    <property type="entry name" value="Histone-fold"/>
</dbReference>
<evidence type="ECO:0000256" key="3">
    <source>
        <dbReference type="ARBA" id="ARBA00022723"/>
    </source>
</evidence>
<dbReference type="Pfam" id="PF21816">
    <property type="entry name" value="Zap1_zf1"/>
    <property type="match status" value="1"/>
</dbReference>
<feature type="domain" description="C2H2-type" evidence="13">
    <location>
        <begin position="55"/>
        <end position="85"/>
    </location>
</feature>
<dbReference type="AlphaFoldDB" id="A0A9Q5NA26"/>
<dbReference type="SMART" id="SM00355">
    <property type="entry name" value="ZnF_C2H2"/>
    <property type="match status" value="3"/>
</dbReference>
<evidence type="ECO:0000256" key="2">
    <source>
        <dbReference type="ARBA" id="ARBA00009788"/>
    </source>
</evidence>
<evidence type="ECO:0000256" key="12">
    <source>
        <dbReference type="SAM" id="MobiDB-lite"/>
    </source>
</evidence>
<keyword evidence="8" id="KW-0804">Transcription</keyword>
<comment type="similarity">
    <text evidence="2">Belongs to the TAF11 family.</text>
</comment>
<evidence type="ECO:0000256" key="1">
    <source>
        <dbReference type="ARBA" id="ARBA00004123"/>
    </source>
</evidence>
<proteinExistence type="inferred from homology"/>
<evidence type="ECO:0000256" key="5">
    <source>
        <dbReference type="ARBA" id="ARBA00022771"/>
    </source>
</evidence>
<dbReference type="SUPFAM" id="SSF47113">
    <property type="entry name" value="Histone-fold"/>
    <property type="match status" value="1"/>
</dbReference>
<dbReference type="PROSITE" id="PS50157">
    <property type="entry name" value="ZINC_FINGER_C2H2_2"/>
    <property type="match status" value="3"/>
</dbReference>
<keyword evidence="9" id="KW-0539">Nucleus</keyword>
<dbReference type="InterPro" id="IPR056436">
    <property type="entry name" value="Znf-C2H2_ZIC1-5/GLI1-3-like"/>
</dbReference>
<dbReference type="EMBL" id="LNZH02000037">
    <property type="protein sequence ID" value="OCB92072.1"/>
    <property type="molecule type" value="Genomic_DNA"/>
</dbReference>
<evidence type="ECO:0000256" key="10">
    <source>
        <dbReference type="ARBA" id="ARBA00072882"/>
    </source>
</evidence>
<protein>
    <recommendedName>
        <fullName evidence="10">Transcription initiation factor TFIID subunit 11</fullName>
    </recommendedName>
</protein>
<dbReference type="PANTHER" id="PTHR13218">
    <property type="entry name" value="TRANSCRIPTION INITIATION FACTOR TFIID SUBUNIT 11-RELATED"/>
    <property type="match status" value="1"/>
</dbReference>
<dbReference type="PANTHER" id="PTHR13218:SF8">
    <property type="entry name" value="TRANSCRIPTION INITIATION FACTOR TFIID SUBUNIT 11"/>
    <property type="match status" value="1"/>
</dbReference>
<feature type="region of interest" description="Disordered" evidence="12">
    <location>
        <begin position="143"/>
        <end position="172"/>
    </location>
</feature>
<feature type="domain" description="C2H2-type" evidence="13">
    <location>
        <begin position="121"/>
        <end position="151"/>
    </location>
</feature>
<dbReference type="Pfam" id="PF04719">
    <property type="entry name" value="TAFII28"/>
    <property type="match status" value="1"/>
</dbReference>
<evidence type="ECO:0000256" key="7">
    <source>
        <dbReference type="ARBA" id="ARBA00023015"/>
    </source>
</evidence>
<feature type="compositionally biased region" description="Polar residues" evidence="12">
    <location>
        <begin position="368"/>
        <end position="383"/>
    </location>
</feature>
<keyword evidence="7" id="KW-0805">Transcription regulation</keyword>
<keyword evidence="4" id="KW-0677">Repeat</keyword>
<keyword evidence="15" id="KW-1185">Reference proteome</keyword>
<comment type="caution">
    <text evidence="14">The sequence shown here is derived from an EMBL/GenBank/DDBJ whole genome shotgun (WGS) entry which is preliminary data.</text>
</comment>
<dbReference type="InterPro" id="IPR045127">
    <property type="entry name" value="TAF11-like"/>
</dbReference>
<accession>A0A9Q5NA26</accession>
<reference evidence="14" key="1">
    <citation type="submission" date="2016-06" db="EMBL/GenBank/DDBJ databases">
        <title>Draft Genome sequence of the fungus Inonotus baumii.</title>
        <authorList>
            <person name="Zhu H."/>
            <person name="Lin W."/>
        </authorList>
    </citation>
    <scope>NUCLEOTIDE SEQUENCE</scope>
    <source>
        <strain evidence="14">821</strain>
    </source>
</reference>
<feature type="domain" description="C2H2-type" evidence="13">
    <location>
        <begin position="88"/>
        <end position="120"/>
    </location>
</feature>
<feature type="compositionally biased region" description="Polar residues" evidence="12">
    <location>
        <begin position="327"/>
        <end position="343"/>
    </location>
</feature>
<feature type="region of interest" description="Disordered" evidence="12">
    <location>
        <begin position="200"/>
        <end position="235"/>
    </location>
</feature>
<dbReference type="GO" id="GO:0005669">
    <property type="term" value="C:transcription factor TFIID complex"/>
    <property type="evidence" value="ECO:0007669"/>
    <property type="project" value="InterPro"/>
</dbReference>
<dbReference type="SUPFAM" id="SSF57667">
    <property type="entry name" value="beta-beta-alpha zinc fingers"/>
    <property type="match status" value="2"/>
</dbReference>
<dbReference type="PROSITE" id="PS00028">
    <property type="entry name" value="ZINC_FINGER_C2H2_1"/>
    <property type="match status" value="2"/>
</dbReference>
<organism evidence="14 15">
    <name type="scientific">Sanghuangporus baumii</name>
    <name type="common">Phellinus baumii</name>
    <dbReference type="NCBI Taxonomy" id="108892"/>
    <lineage>
        <taxon>Eukaryota</taxon>
        <taxon>Fungi</taxon>
        <taxon>Dikarya</taxon>
        <taxon>Basidiomycota</taxon>
        <taxon>Agaricomycotina</taxon>
        <taxon>Agaricomycetes</taxon>
        <taxon>Hymenochaetales</taxon>
        <taxon>Hymenochaetaceae</taxon>
        <taxon>Sanghuangporus</taxon>
    </lineage>
</organism>
<feature type="region of interest" description="Disordered" evidence="12">
    <location>
        <begin position="1"/>
        <end position="34"/>
    </location>
</feature>
<dbReference type="InterPro" id="IPR006809">
    <property type="entry name" value="TAFII28_dom"/>
</dbReference>
<evidence type="ECO:0000259" key="13">
    <source>
        <dbReference type="PROSITE" id="PS50157"/>
    </source>
</evidence>
<feature type="region of interest" description="Disordered" evidence="12">
    <location>
        <begin position="327"/>
        <end position="383"/>
    </location>
</feature>
<dbReference type="GO" id="GO:0008270">
    <property type="term" value="F:zinc ion binding"/>
    <property type="evidence" value="ECO:0007669"/>
    <property type="project" value="UniProtKB-KW"/>
</dbReference>